<feature type="transmembrane region" description="Helical" evidence="2">
    <location>
        <begin position="256"/>
        <end position="275"/>
    </location>
</feature>
<accession>A0A9N9CVF7</accession>
<keyword evidence="2" id="KW-0812">Transmembrane</keyword>
<dbReference type="OrthoDB" id="2444199at2759"/>
<keyword evidence="4" id="KW-1185">Reference proteome</keyword>
<keyword evidence="2" id="KW-1133">Transmembrane helix</keyword>
<name>A0A9N9CVF7_9GLOM</name>
<keyword evidence="2" id="KW-0472">Membrane</keyword>
<feature type="region of interest" description="Disordered" evidence="1">
    <location>
        <begin position="324"/>
        <end position="343"/>
    </location>
</feature>
<dbReference type="EMBL" id="CAJVPL010002564">
    <property type="protein sequence ID" value="CAG8613933.1"/>
    <property type="molecule type" value="Genomic_DNA"/>
</dbReference>
<feature type="transmembrane region" description="Helical" evidence="2">
    <location>
        <begin position="167"/>
        <end position="183"/>
    </location>
</feature>
<evidence type="ECO:0000313" key="3">
    <source>
        <dbReference type="EMBL" id="CAG8613933.1"/>
    </source>
</evidence>
<evidence type="ECO:0000256" key="1">
    <source>
        <dbReference type="SAM" id="MobiDB-lite"/>
    </source>
</evidence>
<dbReference type="Proteomes" id="UP000789831">
    <property type="component" value="Unassembled WGS sequence"/>
</dbReference>
<evidence type="ECO:0000313" key="4">
    <source>
        <dbReference type="Proteomes" id="UP000789831"/>
    </source>
</evidence>
<evidence type="ECO:0000256" key="2">
    <source>
        <dbReference type="SAM" id="Phobius"/>
    </source>
</evidence>
<comment type="caution">
    <text evidence="3">The sequence shown here is derived from an EMBL/GenBank/DDBJ whole genome shotgun (WGS) entry which is preliminary data.</text>
</comment>
<feature type="compositionally biased region" description="Polar residues" evidence="1">
    <location>
        <begin position="334"/>
        <end position="343"/>
    </location>
</feature>
<sequence length="431" mass="49173">MYLQEIYHQYRYRHNEPKSIVVCRGITAFLIISLLVTFLAFLIIDIRDDGPVLHKTIFEAESLPIPVSGKTDDCSVYFKQPEKSLLEEWNAFLSFDNIKSFSLDDLRAIVIFIGIIDTYNATIQNYISFEAYDPEFGPYRYKSDNYEKFQENYGKKFTYSLTALNRYYIYVSLFKLFLFKFDYDFRFSRTIKEIISRKQGNAFGVPPSYSEETYITSSFEPDYANTKFGAKGYSAIAIKPRSYMVERLREQRSKTFLGGLGLFGGVWVIATGIYACLFGTNALQPWGLIHKYCFPNDNSNHIRTRFPTIPLLSSATNRNFLAANNPESDDDFKNANNANQPLSGRTSMLQQFPLPLYSQQPDASSDLAQTKSSGATFSTNPQPVYVNQLLTPPGQVMYSPQGTHNLQGNQVVNLQSTGLSSMQIYNLEEEP</sequence>
<proteinExistence type="predicted"/>
<protein>
    <submittedName>
        <fullName evidence="3">8371_t:CDS:1</fullName>
    </submittedName>
</protein>
<gene>
    <name evidence="3" type="ORF">AGERDE_LOCUS9733</name>
</gene>
<organism evidence="3 4">
    <name type="scientific">Ambispora gerdemannii</name>
    <dbReference type="NCBI Taxonomy" id="144530"/>
    <lineage>
        <taxon>Eukaryota</taxon>
        <taxon>Fungi</taxon>
        <taxon>Fungi incertae sedis</taxon>
        <taxon>Mucoromycota</taxon>
        <taxon>Glomeromycotina</taxon>
        <taxon>Glomeromycetes</taxon>
        <taxon>Archaeosporales</taxon>
        <taxon>Ambisporaceae</taxon>
        <taxon>Ambispora</taxon>
    </lineage>
</organism>
<reference evidence="3" key="1">
    <citation type="submission" date="2021-06" db="EMBL/GenBank/DDBJ databases">
        <authorList>
            <person name="Kallberg Y."/>
            <person name="Tangrot J."/>
            <person name="Rosling A."/>
        </authorList>
    </citation>
    <scope>NUCLEOTIDE SEQUENCE</scope>
    <source>
        <strain evidence="3">MT106</strain>
    </source>
</reference>
<feature type="region of interest" description="Disordered" evidence="1">
    <location>
        <begin position="360"/>
        <end position="381"/>
    </location>
</feature>
<feature type="transmembrane region" description="Helical" evidence="2">
    <location>
        <begin position="21"/>
        <end position="44"/>
    </location>
</feature>
<dbReference type="AlphaFoldDB" id="A0A9N9CVF7"/>